<dbReference type="InterPro" id="IPR014710">
    <property type="entry name" value="RmlC-like_jellyroll"/>
</dbReference>
<evidence type="ECO:0000256" key="3">
    <source>
        <dbReference type="ARBA" id="ARBA00023163"/>
    </source>
</evidence>
<sequence>MLFPFCPGCDMRDMCVIAHVPHVRYNAQEDSKDDQMAPNDITLKLRDVRAASGLSLSKVAEMTGVSKAMLGQIERGESSPTIATLWKIAKGFQLPLSALIGTAALRDTAAPDVFRTVTFPGSIEVKIVFPFDPALRAETFHVDLAPNQSHESAAHATGVTEEVFVLNGALEILRDGEWVALEAGQGLRFVADLPHGYRAGDQGAAFLNMHHYAQLDALAAIG</sequence>
<keyword evidence="1" id="KW-0805">Transcription regulation</keyword>
<dbReference type="Pfam" id="PF07883">
    <property type="entry name" value="Cupin_2"/>
    <property type="match status" value="1"/>
</dbReference>
<keyword evidence="3" id="KW-0804">Transcription</keyword>
<dbReference type="InterPro" id="IPR013096">
    <property type="entry name" value="Cupin_2"/>
</dbReference>
<evidence type="ECO:0000259" key="4">
    <source>
        <dbReference type="PROSITE" id="PS50943"/>
    </source>
</evidence>
<dbReference type="InterPro" id="IPR010982">
    <property type="entry name" value="Lambda_DNA-bd_dom_sf"/>
</dbReference>
<dbReference type="InterPro" id="IPR001387">
    <property type="entry name" value="Cro/C1-type_HTH"/>
</dbReference>
<dbReference type="PANTHER" id="PTHR46797:SF23">
    <property type="entry name" value="HTH-TYPE TRANSCRIPTIONAL REGULATOR SUTR"/>
    <property type="match status" value="1"/>
</dbReference>
<proteinExistence type="predicted"/>
<evidence type="ECO:0000256" key="2">
    <source>
        <dbReference type="ARBA" id="ARBA00023125"/>
    </source>
</evidence>
<organism evidence="5 6">
    <name type="scientific">Ruegeria denitrificans</name>
    <dbReference type="NCBI Taxonomy" id="1715692"/>
    <lineage>
        <taxon>Bacteria</taxon>
        <taxon>Pseudomonadati</taxon>
        <taxon>Pseudomonadota</taxon>
        <taxon>Alphaproteobacteria</taxon>
        <taxon>Rhodobacterales</taxon>
        <taxon>Roseobacteraceae</taxon>
        <taxon>Ruegeria</taxon>
    </lineage>
</organism>
<dbReference type="SMART" id="SM00530">
    <property type="entry name" value="HTH_XRE"/>
    <property type="match status" value="1"/>
</dbReference>
<dbReference type="InterPro" id="IPR050807">
    <property type="entry name" value="TransReg_Diox_bact_type"/>
</dbReference>
<dbReference type="Gene3D" id="1.10.260.40">
    <property type="entry name" value="lambda repressor-like DNA-binding domains"/>
    <property type="match status" value="1"/>
</dbReference>
<dbReference type="EMBL" id="CYUD01000007">
    <property type="protein sequence ID" value="CUK02671.1"/>
    <property type="molecule type" value="Genomic_DNA"/>
</dbReference>
<keyword evidence="6" id="KW-1185">Reference proteome</keyword>
<dbReference type="Pfam" id="PF01381">
    <property type="entry name" value="HTH_3"/>
    <property type="match status" value="1"/>
</dbReference>
<evidence type="ECO:0000256" key="1">
    <source>
        <dbReference type="ARBA" id="ARBA00023015"/>
    </source>
</evidence>
<dbReference type="PANTHER" id="PTHR46797">
    <property type="entry name" value="HTH-TYPE TRANSCRIPTIONAL REGULATOR"/>
    <property type="match status" value="1"/>
</dbReference>
<dbReference type="STRING" id="1715692.RUE5091_02388"/>
<dbReference type="CDD" id="cd02209">
    <property type="entry name" value="cupin_XRE_C"/>
    <property type="match status" value="1"/>
</dbReference>
<dbReference type="GO" id="GO:0005829">
    <property type="term" value="C:cytosol"/>
    <property type="evidence" value="ECO:0007669"/>
    <property type="project" value="TreeGrafter"/>
</dbReference>
<dbReference type="GO" id="GO:0003700">
    <property type="term" value="F:DNA-binding transcription factor activity"/>
    <property type="evidence" value="ECO:0007669"/>
    <property type="project" value="TreeGrafter"/>
</dbReference>
<name>A0A0P1IK24_9RHOB</name>
<protein>
    <submittedName>
        <fullName evidence="5">HTH-type transcriptional regulator PuuR</fullName>
    </submittedName>
</protein>
<dbReference type="Proteomes" id="UP000051260">
    <property type="component" value="Unassembled WGS sequence"/>
</dbReference>
<accession>A0A0P1IK24</accession>
<dbReference type="PROSITE" id="PS50943">
    <property type="entry name" value="HTH_CROC1"/>
    <property type="match status" value="1"/>
</dbReference>
<dbReference type="AlphaFoldDB" id="A0A0P1IK24"/>
<dbReference type="SUPFAM" id="SSF47413">
    <property type="entry name" value="lambda repressor-like DNA-binding domains"/>
    <property type="match status" value="1"/>
</dbReference>
<evidence type="ECO:0000313" key="5">
    <source>
        <dbReference type="EMBL" id="CUK02671.1"/>
    </source>
</evidence>
<feature type="domain" description="HTH cro/C1-type" evidence="4">
    <location>
        <begin position="45"/>
        <end position="99"/>
    </location>
</feature>
<keyword evidence="2" id="KW-0238">DNA-binding</keyword>
<dbReference type="SUPFAM" id="SSF51182">
    <property type="entry name" value="RmlC-like cupins"/>
    <property type="match status" value="1"/>
</dbReference>
<dbReference type="CDD" id="cd00093">
    <property type="entry name" value="HTH_XRE"/>
    <property type="match status" value="1"/>
</dbReference>
<gene>
    <name evidence="5" type="primary">puuR_1</name>
    <name evidence="5" type="ORF">RUE5091_02388</name>
</gene>
<reference evidence="6" key="1">
    <citation type="submission" date="2015-09" db="EMBL/GenBank/DDBJ databases">
        <authorList>
            <person name="Rodrigo-Torres L."/>
            <person name="Arahal D.R."/>
        </authorList>
    </citation>
    <scope>NUCLEOTIDE SEQUENCE [LARGE SCALE GENOMIC DNA]</scope>
    <source>
        <strain evidence="6">CECT 5091</strain>
    </source>
</reference>
<evidence type="ECO:0000313" key="6">
    <source>
        <dbReference type="Proteomes" id="UP000051260"/>
    </source>
</evidence>
<dbReference type="GO" id="GO:0003677">
    <property type="term" value="F:DNA binding"/>
    <property type="evidence" value="ECO:0007669"/>
    <property type="project" value="UniProtKB-KW"/>
</dbReference>
<dbReference type="Gene3D" id="2.60.120.10">
    <property type="entry name" value="Jelly Rolls"/>
    <property type="match status" value="1"/>
</dbReference>
<dbReference type="InterPro" id="IPR011051">
    <property type="entry name" value="RmlC_Cupin_sf"/>
</dbReference>